<gene>
    <name evidence="6" type="ORF">GKJPGBOP_05687</name>
</gene>
<name>A0A401W9E7_STREY</name>
<keyword evidence="7" id="KW-1185">Reference proteome</keyword>
<dbReference type="SUPFAM" id="SSF49482">
    <property type="entry name" value="Aromatic compound dioxygenase"/>
    <property type="match status" value="1"/>
</dbReference>
<dbReference type="Pfam" id="PF00775">
    <property type="entry name" value="Dioxygenase_C"/>
    <property type="match status" value="1"/>
</dbReference>
<sequence length="268" mass="29203">MNNARRTPTCHGAHAGAPDRTPRARLLPGPVPALAHPAATCDNDPMPTSPTPYRGFPLRRPTRPPFLLPADPESAESYGPVFGHRDVAPLDSDLTRHHLGAPIGERITVTGRLLDNQGHPIPHQLLELWQANAAGRYAHQGDRHDAPLDPHFTGAGRALTDTEGRYTFTTIKPGPYPLGTPDHAWRAAHLHFSLFGRAFTQRLVTQMYFEGDPLLAHDSVLHAAPDATARRRLTATYTPTPLLPDRPASLTYHWNIVLGGPAPMVAPA</sequence>
<dbReference type="PANTHER" id="PTHR33711">
    <property type="entry name" value="DIOXYGENASE, PUTATIVE (AFU_ORTHOLOGUE AFUA_2G02910)-RELATED"/>
    <property type="match status" value="1"/>
</dbReference>
<dbReference type="PROSITE" id="PS00083">
    <property type="entry name" value="INTRADIOL_DIOXYGENAS"/>
    <property type="match status" value="1"/>
</dbReference>
<comment type="caution">
    <text evidence="6">The sequence shown here is derived from an EMBL/GenBank/DDBJ whole genome shotgun (WGS) entry which is preliminary data.</text>
</comment>
<feature type="domain" description="Intradiol ring-cleavage dioxygenases" evidence="5">
    <location>
        <begin position="109"/>
        <end position="137"/>
    </location>
</feature>
<evidence type="ECO:0000256" key="4">
    <source>
        <dbReference type="SAM" id="MobiDB-lite"/>
    </source>
</evidence>
<accession>A0A401W9E7</accession>
<keyword evidence="3" id="KW-0560">Oxidoreductase</keyword>
<evidence type="ECO:0000256" key="1">
    <source>
        <dbReference type="ARBA" id="ARBA00007825"/>
    </source>
</evidence>
<feature type="region of interest" description="Disordered" evidence="4">
    <location>
        <begin position="1"/>
        <end position="26"/>
    </location>
</feature>
<dbReference type="InterPro" id="IPR000627">
    <property type="entry name" value="Intradiol_dOase_C"/>
</dbReference>
<evidence type="ECO:0000259" key="5">
    <source>
        <dbReference type="PROSITE" id="PS00083"/>
    </source>
</evidence>
<dbReference type="InterPro" id="IPR015889">
    <property type="entry name" value="Intradiol_dOase_core"/>
</dbReference>
<evidence type="ECO:0000313" key="6">
    <source>
        <dbReference type="EMBL" id="GCD45944.1"/>
    </source>
</evidence>
<dbReference type="GO" id="GO:0016702">
    <property type="term" value="F:oxidoreductase activity, acting on single donors with incorporation of molecular oxygen, incorporation of two atoms of oxygen"/>
    <property type="evidence" value="ECO:0007669"/>
    <property type="project" value="InterPro"/>
</dbReference>
<evidence type="ECO:0000313" key="7">
    <source>
        <dbReference type="Proteomes" id="UP000286746"/>
    </source>
</evidence>
<dbReference type="InterPro" id="IPR050770">
    <property type="entry name" value="Intradiol_RC_Dioxygenase"/>
</dbReference>
<dbReference type="EMBL" id="BHZD01000001">
    <property type="protein sequence ID" value="GCD45944.1"/>
    <property type="molecule type" value="Genomic_DNA"/>
</dbReference>
<dbReference type="PANTHER" id="PTHR33711:SF10">
    <property type="entry name" value="INTRADIOL RING-CLEAVAGE DIOXYGENASES DOMAIN-CONTAINING PROTEIN"/>
    <property type="match status" value="1"/>
</dbReference>
<dbReference type="Proteomes" id="UP000286746">
    <property type="component" value="Unassembled WGS sequence"/>
</dbReference>
<dbReference type="AlphaFoldDB" id="A0A401W9E7"/>
<comment type="similarity">
    <text evidence="1">Belongs to the intradiol ring-cleavage dioxygenase family.</text>
</comment>
<reference evidence="6 7" key="1">
    <citation type="submission" date="2018-11" db="EMBL/GenBank/DDBJ databases">
        <title>Whole genome sequence of Streptomyces paromomycinus NBRC 15454(T).</title>
        <authorList>
            <person name="Komaki H."/>
            <person name="Tamura T."/>
        </authorList>
    </citation>
    <scope>NUCLEOTIDE SEQUENCE [LARGE SCALE GENOMIC DNA]</scope>
    <source>
        <strain evidence="6 7">NBRC 15454</strain>
    </source>
</reference>
<dbReference type="GO" id="GO:0008199">
    <property type="term" value="F:ferric iron binding"/>
    <property type="evidence" value="ECO:0007669"/>
    <property type="project" value="InterPro"/>
</dbReference>
<protein>
    <submittedName>
        <fullName evidence="6">Protocatechuate 3,4-dioxygenase subunit beta</fullName>
    </submittedName>
</protein>
<evidence type="ECO:0000256" key="3">
    <source>
        <dbReference type="ARBA" id="ARBA00023002"/>
    </source>
</evidence>
<proteinExistence type="inferred from homology"/>
<organism evidence="6 7">
    <name type="scientific">Streptomyces paromomycinus</name>
    <name type="common">Streptomyces rimosus subsp. paromomycinus</name>
    <dbReference type="NCBI Taxonomy" id="92743"/>
    <lineage>
        <taxon>Bacteria</taxon>
        <taxon>Bacillati</taxon>
        <taxon>Actinomycetota</taxon>
        <taxon>Actinomycetes</taxon>
        <taxon>Kitasatosporales</taxon>
        <taxon>Streptomycetaceae</taxon>
        <taxon>Streptomyces</taxon>
    </lineage>
</organism>
<keyword evidence="2 6" id="KW-0223">Dioxygenase</keyword>
<evidence type="ECO:0000256" key="2">
    <source>
        <dbReference type="ARBA" id="ARBA00022964"/>
    </source>
</evidence>
<dbReference type="Gene3D" id="2.60.130.10">
    <property type="entry name" value="Aromatic compound dioxygenase"/>
    <property type="match status" value="1"/>
</dbReference>